<protein>
    <recommendedName>
        <fullName evidence="4">Aldehyde dehydrogenase</fullName>
    </recommendedName>
</protein>
<evidence type="ECO:0000256" key="7">
    <source>
        <dbReference type="RuleBase" id="RU003345"/>
    </source>
</evidence>
<dbReference type="Gene3D" id="3.40.309.10">
    <property type="entry name" value="Aldehyde Dehydrogenase, Chain A, domain 2"/>
    <property type="match status" value="1"/>
</dbReference>
<dbReference type="PANTHER" id="PTHR43570:SF16">
    <property type="entry name" value="ALDEHYDE DEHYDROGENASE TYPE III, ISOFORM Q"/>
    <property type="match status" value="1"/>
</dbReference>
<feature type="domain" description="Aldehyde dehydrogenase" evidence="8">
    <location>
        <begin position="2"/>
        <end position="435"/>
    </location>
</feature>
<evidence type="ECO:0000256" key="4">
    <source>
        <dbReference type="PIRNR" id="PIRNR036492"/>
    </source>
</evidence>
<feature type="active site" evidence="5">
    <location>
        <position position="249"/>
    </location>
</feature>
<dbReference type="InterPro" id="IPR012394">
    <property type="entry name" value="Aldehyde_DH_NAD(P)"/>
</dbReference>
<evidence type="ECO:0000256" key="3">
    <source>
        <dbReference type="ARBA" id="ARBA00023027"/>
    </source>
</evidence>
<dbReference type="InterPro" id="IPR016163">
    <property type="entry name" value="Ald_DH_C"/>
</dbReference>
<dbReference type="Proteomes" id="UP000518605">
    <property type="component" value="Unassembled WGS sequence"/>
</dbReference>
<dbReference type="InterPro" id="IPR029510">
    <property type="entry name" value="Ald_DH_CS_GLU"/>
</dbReference>
<reference evidence="9 10" key="1">
    <citation type="submission" date="2020-08" db="EMBL/GenBank/DDBJ databases">
        <title>Genomic Encyclopedia of Type Strains, Phase III (KMG-III): the genomes of soil and plant-associated and newly described type strains.</title>
        <authorList>
            <person name="Whitman W."/>
        </authorList>
    </citation>
    <scope>NUCLEOTIDE SEQUENCE [LARGE SCALE GENOMIC DNA]</scope>
    <source>
        <strain evidence="9 10">CECT 8234</strain>
    </source>
</reference>
<dbReference type="InterPro" id="IPR016161">
    <property type="entry name" value="Ald_DH/histidinol_DH"/>
</dbReference>
<dbReference type="RefSeq" id="WP_183566465.1">
    <property type="nucleotide sequence ID" value="NZ_CBCSLB010000013.1"/>
</dbReference>
<dbReference type="FunFam" id="3.40.605.10:FF:000004">
    <property type="entry name" value="Aldehyde dehydrogenase"/>
    <property type="match status" value="1"/>
</dbReference>
<dbReference type="Gene3D" id="3.40.605.10">
    <property type="entry name" value="Aldehyde Dehydrogenase, Chain A, domain 1"/>
    <property type="match status" value="1"/>
</dbReference>
<name>A0A7W5CA37_9BACL</name>
<proteinExistence type="inferred from homology"/>
<keyword evidence="2 4" id="KW-0560">Oxidoreductase</keyword>
<evidence type="ECO:0000256" key="6">
    <source>
        <dbReference type="PROSITE-ProRule" id="PRU10007"/>
    </source>
</evidence>
<sequence length="463" mass="51612">MHAAGSEDIESIIQAQKAFFEKGTTKDLQFRLQQLGLLKQAIKRYEKEIVDALYQDLRKSELETYMTEIIIATNSITHTMKQLKKWIKPQKVKTPLYLFPSSSRIVKEPYGTILIIGPFNYPFQLVIEPLIGAIAAGNCAIVKPSENTPRISALIQHLLNETFEPAYIKVIEGERETTSLLIHAPVDYIFFTGSIGVGKIVMEAAAKRLVPVTLELGGKSPVIVDSSANLELAAKRIIWGKCLNTGQTCISPDYLLVHESVKAPLLSKMKKVITSFYGSDIQRNKDYGRIVNRRQFDRLAAILEKDQASIAFGGRTDAADLFIEPTLLDGITWESEAMSDEIFGPILPIMTYRHIDEAVRAINARPKPLSLYLFTESKPLEHEVMNRISFGGGCINDTILHASNPHLPFGGVGTSGVGAYHGKHSFDVFSHRKSILKKSGKFELGLVFPPYDGKLERLKKLLK</sequence>
<keyword evidence="10" id="KW-1185">Reference proteome</keyword>
<dbReference type="CDD" id="cd07136">
    <property type="entry name" value="ALDH_YwdH-P39616"/>
    <property type="match status" value="1"/>
</dbReference>
<dbReference type="GO" id="GO:0005737">
    <property type="term" value="C:cytoplasm"/>
    <property type="evidence" value="ECO:0007669"/>
    <property type="project" value="TreeGrafter"/>
</dbReference>
<dbReference type="InterPro" id="IPR015590">
    <property type="entry name" value="Aldehyde_DH_dom"/>
</dbReference>
<evidence type="ECO:0000256" key="2">
    <source>
        <dbReference type="ARBA" id="ARBA00023002"/>
    </source>
</evidence>
<dbReference type="InterPro" id="IPR016162">
    <property type="entry name" value="Ald_DH_N"/>
</dbReference>
<feature type="active site" evidence="5 6">
    <location>
        <position position="215"/>
    </location>
</feature>
<comment type="caution">
    <text evidence="9">The sequence shown here is derived from an EMBL/GenBank/DDBJ whole genome shotgun (WGS) entry which is preliminary data.</text>
</comment>
<evidence type="ECO:0000256" key="1">
    <source>
        <dbReference type="ARBA" id="ARBA00009986"/>
    </source>
</evidence>
<dbReference type="GO" id="GO:0006081">
    <property type="term" value="P:aldehyde metabolic process"/>
    <property type="evidence" value="ECO:0007669"/>
    <property type="project" value="InterPro"/>
</dbReference>
<dbReference type="PIRSF" id="PIRSF036492">
    <property type="entry name" value="ALDH"/>
    <property type="match status" value="1"/>
</dbReference>
<evidence type="ECO:0000313" key="10">
    <source>
        <dbReference type="Proteomes" id="UP000518605"/>
    </source>
</evidence>
<comment type="similarity">
    <text evidence="1 4 7">Belongs to the aldehyde dehydrogenase family.</text>
</comment>
<evidence type="ECO:0000313" key="9">
    <source>
        <dbReference type="EMBL" id="MBB3153936.1"/>
    </source>
</evidence>
<dbReference type="Pfam" id="PF00171">
    <property type="entry name" value="Aldedh"/>
    <property type="match status" value="1"/>
</dbReference>
<dbReference type="PROSITE" id="PS00687">
    <property type="entry name" value="ALDEHYDE_DEHYDR_GLU"/>
    <property type="match status" value="1"/>
</dbReference>
<accession>A0A7W5CA37</accession>
<organism evidence="9 10">
    <name type="scientific">Paenibacillus endophyticus</name>
    <dbReference type="NCBI Taxonomy" id="1294268"/>
    <lineage>
        <taxon>Bacteria</taxon>
        <taxon>Bacillati</taxon>
        <taxon>Bacillota</taxon>
        <taxon>Bacilli</taxon>
        <taxon>Bacillales</taxon>
        <taxon>Paenibacillaceae</taxon>
        <taxon>Paenibacillus</taxon>
    </lineage>
</organism>
<dbReference type="AlphaFoldDB" id="A0A7W5CA37"/>
<dbReference type="GO" id="GO:0004029">
    <property type="term" value="F:aldehyde dehydrogenase (NAD+) activity"/>
    <property type="evidence" value="ECO:0007669"/>
    <property type="project" value="TreeGrafter"/>
</dbReference>
<evidence type="ECO:0000259" key="8">
    <source>
        <dbReference type="Pfam" id="PF00171"/>
    </source>
</evidence>
<dbReference type="SUPFAM" id="SSF53720">
    <property type="entry name" value="ALDH-like"/>
    <property type="match status" value="1"/>
</dbReference>
<dbReference type="FunFam" id="3.40.309.10:FF:000003">
    <property type="entry name" value="Aldehyde dehydrogenase"/>
    <property type="match status" value="1"/>
</dbReference>
<evidence type="ECO:0000256" key="5">
    <source>
        <dbReference type="PIRSR" id="PIRSR036492-1"/>
    </source>
</evidence>
<dbReference type="PANTHER" id="PTHR43570">
    <property type="entry name" value="ALDEHYDE DEHYDROGENASE"/>
    <property type="match status" value="1"/>
</dbReference>
<keyword evidence="3" id="KW-0520">NAD</keyword>
<gene>
    <name evidence="9" type="ORF">FHS16_004012</name>
</gene>
<dbReference type="EMBL" id="JACHXW010000013">
    <property type="protein sequence ID" value="MBB3153936.1"/>
    <property type="molecule type" value="Genomic_DNA"/>
</dbReference>